<protein>
    <submittedName>
        <fullName evidence="1">Uncharacterized protein</fullName>
    </submittedName>
</protein>
<dbReference type="RefSeq" id="XP_009063616.1">
    <property type="nucleotide sequence ID" value="XM_009065368.1"/>
</dbReference>
<dbReference type="EMBL" id="KB203274">
    <property type="protein sequence ID" value="ESO85367.1"/>
    <property type="molecule type" value="Genomic_DNA"/>
</dbReference>
<keyword evidence="2" id="KW-1185">Reference proteome</keyword>
<gene>
    <name evidence="1" type="ORF">LOTGIDRAFT_154860</name>
</gene>
<dbReference type="KEGG" id="lgi:LOTGIDRAFT_154860"/>
<evidence type="ECO:0000313" key="1">
    <source>
        <dbReference type="EMBL" id="ESO85367.1"/>
    </source>
</evidence>
<dbReference type="CTD" id="20236434"/>
<evidence type="ECO:0000313" key="2">
    <source>
        <dbReference type="Proteomes" id="UP000030746"/>
    </source>
</evidence>
<dbReference type="OMA" id="NSRWALG"/>
<dbReference type="OrthoDB" id="6054775at2759"/>
<dbReference type="Proteomes" id="UP000030746">
    <property type="component" value="Unassembled WGS sequence"/>
</dbReference>
<sequence length="605" mass="68117">MVIELGTSKMFKILLWMVVGIHSLVIEKGDRLMLDPITNSDPTTPVLTTTSRSALSCFVKCLQMACDSVVYCTGLSACSLYLTKERTLNVNDTKGTPDQCTYIRRKNVCESGEYANGICIHYNDTQFQTFVSDSYKLMYESGNYNTNEVLLHRHIDLGYKLGLRLKVTEKFSLDDGTNFTRYIPPSIIGMGSDFIQEQVMSLMMLSGRSINPDIIKAYEIMASNGKRISFNSSSSAPETKETSLQWYMRKLNETEECYSKVPNGEVTGTMSDCIAAVQNGSELYVVTSSLAGPVTIEILDVASLEYSFPLHLDFHQVQGEDFEPYDDSTAWSVVVGRSNEALITRVAVKMEIDRPYSIRTEDQKVQYFIDIGWYKAFSVSENGHILEGTIQNLMDVIKSGSRVRVMTHFDRTRMLTTNALYINELDRSVQGITSGYPHTNDILQTLRPALRYTYLQTYGEAKMCIMGVGNPSVLAEIEPFQMKSEWYVESRPWTCVLKTDENQNIGFGSIEDLKQAVINQKDVRLIIATSPHDKLAVDVTETRFYDDGSFVCQFGPVTMNVTTCMQWSGVVNESLIVQIVETIPFQSTGSGTMKYITNAIEWFVN</sequence>
<accession>V3ZM56</accession>
<dbReference type="HOGENOM" id="CLU_451521_0_0_1"/>
<dbReference type="AlphaFoldDB" id="V3ZM56"/>
<organism evidence="1 2">
    <name type="scientific">Lottia gigantea</name>
    <name type="common">Giant owl limpet</name>
    <dbReference type="NCBI Taxonomy" id="225164"/>
    <lineage>
        <taxon>Eukaryota</taxon>
        <taxon>Metazoa</taxon>
        <taxon>Spiralia</taxon>
        <taxon>Lophotrochozoa</taxon>
        <taxon>Mollusca</taxon>
        <taxon>Gastropoda</taxon>
        <taxon>Patellogastropoda</taxon>
        <taxon>Lottioidea</taxon>
        <taxon>Lottiidae</taxon>
        <taxon>Lottia</taxon>
    </lineage>
</organism>
<proteinExistence type="predicted"/>
<dbReference type="GeneID" id="20236434"/>
<reference evidence="1 2" key="1">
    <citation type="journal article" date="2013" name="Nature">
        <title>Insights into bilaterian evolution from three spiralian genomes.</title>
        <authorList>
            <person name="Simakov O."/>
            <person name="Marletaz F."/>
            <person name="Cho S.J."/>
            <person name="Edsinger-Gonzales E."/>
            <person name="Havlak P."/>
            <person name="Hellsten U."/>
            <person name="Kuo D.H."/>
            <person name="Larsson T."/>
            <person name="Lv J."/>
            <person name="Arendt D."/>
            <person name="Savage R."/>
            <person name="Osoegawa K."/>
            <person name="de Jong P."/>
            <person name="Grimwood J."/>
            <person name="Chapman J.A."/>
            <person name="Shapiro H."/>
            <person name="Aerts A."/>
            <person name="Otillar R.P."/>
            <person name="Terry A.Y."/>
            <person name="Boore J.L."/>
            <person name="Grigoriev I.V."/>
            <person name="Lindberg D.R."/>
            <person name="Seaver E.C."/>
            <person name="Weisblat D.A."/>
            <person name="Putnam N.H."/>
            <person name="Rokhsar D.S."/>
        </authorList>
    </citation>
    <scope>NUCLEOTIDE SEQUENCE [LARGE SCALE GENOMIC DNA]</scope>
</reference>
<name>V3ZM56_LOTGI</name>